<evidence type="ECO:0000256" key="3">
    <source>
        <dbReference type="ARBA" id="ARBA00022833"/>
    </source>
</evidence>
<evidence type="ECO:0000256" key="2">
    <source>
        <dbReference type="ARBA" id="ARBA00022771"/>
    </source>
</evidence>
<sequence length="157" mass="18207">MSKQHRSQYRVLDEAARNRRIRQQLEQLERDNFHEDPHANLVMHKKAPKFDDTAIKVNTPNSTSSSRRHLHRLKIASFSALIEEDMKNREVNYSNASAPPPDNVVIDGKKLFTVPKRHFCCVCGFKAPYTCVTCGMRYCCVTCLKTHQDTRCLKWTV</sequence>
<feature type="domain" description="HIT-type" evidence="5">
    <location>
        <begin position="120"/>
        <end position="152"/>
    </location>
</feature>
<proteinExistence type="predicted"/>
<keyword evidence="2 4" id="KW-0863">Zinc-finger</keyword>
<dbReference type="OrthoDB" id="74807at2759"/>
<evidence type="ECO:0000313" key="7">
    <source>
        <dbReference type="Proteomes" id="UP000288716"/>
    </source>
</evidence>
<dbReference type="GO" id="GO:0008270">
    <property type="term" value="F:zinc ion binding"/>
    <property type="evidence" value="ECO:0007669"/>
    <property type="project" value="UniProtKB-UniRule"/>
</dbReference>
<accession>A0A443S460</accession>
<dbReference type="Proteomes" id="UP000288716">
    <property type="component" value="Unassembled WGS sequence"/>
</dbReference>
<dbReference type="CDD" id="cd21437">
    <property type="entry name" value="zf-HIT_ZNHIT1_like"/>
    <property type="match status" value="1"/>
</dbReference>
<name>A0A443S460_9ACAR</name>
<evidence type="ECO:0000256" key="1">
    <source>
        <dbReference type="ARBA" id="ARBA00022723"/>
    </source>
</evidence>
<evidence type="ECO:0000313" key="6">
    <source>
        <dbReference type="EMBL" id="RWS22275.1"/>
    </source>
</evidence>
<keyword evidence="3" id="KW-0862">Zinc</keyword>
<comment type="caution">
    <text evidence="6">The sequence shown here is derived from an EMBL/GenBank/DDBJ whole genome shotgun (WGS) entry which is preliminary data.</text>
</comment>
<dbReference type="InterPro" id="IPR007529">
    <property type="entry name" value="Znf_HIT"/>
</dbReference>
<dbReference type="PROSITE" id="PS51083">
    <property type="entry name" value="ZF_HIT"/>
    <property type="match status" value="1"/>
</dbReference>
<dbReference type="AlphaFoldDB" id="A0A443S460"/>
<gene>
    <name evidence="6" type="ORF">B4U80_04226</name>
</gene>
<dbReference type="GO" id="GO:0006338">
    <property type="term" value="P:chromatin remodeling"/>
    <property type="evidence" value="ECO:0007669"/>
    <property type="project" value="InterPro"/>
</dbReference>
<evidence type="ECO:0000256" key="4">
    <source>
        <dbReference type="PROSITE-ProRule" id="PRU00453"/>
    </source>
</evidence>
<organism evidence="6 7">
    <name type="scientific">Leptotrombidium deliense</name>
    <dbReference type="NCBI Taxonomy" id="299467"/>
    <lineage>
        <taxon>Eukaryota</taxon>
        <taxon>Metazoa</taxon>
        <taxon>Ecdysozoa</taxon>
        <taxon>Arthropoda</taxon>
        <taxon>Chelicerata</taxon>
        <taxon>Arachnida</taxon>
        <taxon>Acari</taxon>
        <taxon>Acariformes</taxon>
        <taxon>Trombidiformes</taxon>
        <taxon>Prostigmata</taxon>
        <taxon>Anystina</taxon>
        <taxon>Parasitengona</taxon>
        <taxon>Trombiculoidea</taxon>
        <taxon>Trombiculidae</taxon>
        <taxon>Leptotrombidium</taxon>
    </lineage>
</organism>
<protein>
    <submittedName>
        <fullName evidence="6">Zinc finger HIT domain-containing protein 1-like protein</fullName>
    </submittedName>
</protein>
<dbReference type="STRING" id="299467.A0A443S460"/>
<dbReference type="PANTHER" id="PTHR13093">
    <property type="entry name" value="ZINC FINGER HIT DOMAIN CONTAINING PROTEIN 1"/>
    <property type="match status" value="1"/>
</dbReference>
<keyword evidence="7" id="KW-1185">Reference proteome</keyword>
<dbReference type="EMBL" id="NCKV01009270">
    <property type="protein sequence ID" value="RWS22275.1"/>
    <property type="molecule type" value="Genomic_DNA"/>
</dbReference>
<dbReference type="VEuPathDB" id="VectorBase:LDEU009766"/>
<keyword evidence="1" id="KW-0479">Metal-binding</keyword>
<dbReference type="GO" id="GO:0005634">
    <property type="term" value="C:nucleus"/>
    <property type="evidence" value="ECO:0007669"/>
    <property type="project" value="UniProtKB-ARBA"/>
</dbReference>
<dbReference type="Pfam" id="PF04438">
    <property type="entry name" value="zf-HIT"/>
    <property type="match status" value="1"/>
</dbReference>
<reference evidence="6 7" key="1">
    <citation type="journal article" date="2018" name="Gigascience">
        <title>Genomes of trombidid mites reveal novel predicted allergens and laterally-transferred genes associated with secondary metabolism.</title>
        <authorList>
            <person name="Dong X."/>
            <person name="Chaisiri K."/>
            <person name="Xia D."/>
            <person name="Armstrong S.D."/>
            <person name="Fang Y."/>
            <person name="Donnelly M.J."/>
            <person name="Kadowaki T."/>
            <person name="McGarry J.W."/>
            <person name="Darby A.C."/>
            <person name="Makepeace B.L."/>
        </authorList>
    </citation>
    <scope>NUCLEOTIDE SEQUENCE [LARGE SCALE GENOMIC DNA]</scope>
    <source>
        <strain evidence="6">UoL-UT</strain>
    </source>
</reference>
<dbReference type="InterPro" id="IPR039723">
    <property type="entry name" value="Vps71/ZNHIT1"/>
</dbReference>
<evidence type="ECO:0000259" key="5">
    <source>
        <dbReference type="PROSITE" id="PS51083"/>
    </source>
</evidence>